<keyword evidence="2" id="KW-0255">Endonuclease</keyword>
<gene>
    <name evidence="2" type="ORF">OZSIB_3610</name>
</gene>
<dbReference type="InterPro" id="IPR050312">
    <property type="entry name" value="IolE/XylAMocC-like"/>
</dbReference>
<keyword evidence="2" id="KW-0378">Hydrolase</keyword>
<dbReference type="GO" id="GO:0004519">
    <property type="term" value="F:endonuclease activity"/>
    <property type="evidence" value="ECO:0007669"/>
    <property type="project" value="UniProtKB-KW"/>
</dbReference>
<comment type="caution">
    <text evidence="2">The sequence shown here is derived from an EMBL/GenBank/DDBJ whole genome shotgun (WGS) entry which is preliminary data.</text>
</comment>
<dbReference type="AlphaFoldDB" id="A0A367ZPY1"/>
<dbReference type="Proteomes" id="UP000252355">
    <property type="component" value="Unassembled WGS sequence"/>
</dbReference>
<name>A0A367ZPY1_9BACT</name>
<dbReference type="InterPro" id="IPR036237">
    <property type="entry name" value="Xyl_isomerase-like_sf"/>
</dbReference>
<dbReference type="EMBL" id="QOQW01000008">
    <property type="protein sequence ID" value="RCK80106.1"/>
    <property type="molecule type" value="Genomic_DNA"/>
</dbReference>
<reference evidence="2 3" key="1">
    <citation type="submission" date="2018-05" db="EMBL/GenBank/DDBJ databases">
        <title>A metagenomic window into the 2 km-deep terrestrial subsurface aquifer revealed taxonomically and functionally diverse microbial community comprising novel uncultured bacterial lineages.</title>
        <authorList>
            <person name="Kadnikov V.V."/>
            <person name="Mardanov A.V."/>
            <person name="Beletsky A.V."/>
            <person name="Banks D."/>
            <person name="Pimenov N.V."/>
            <person name="Frank Y.A."/>
            <person name="Karnachuk O.V."/>
            <person name="Ravin N.V."/>
        </authorList>
    </citation>
    <scope>NUCLEOTIDE SEQUENCE [LARGE SCALE GENOMIC DNA]</scope>
    <source>
        <strain evidence="2">BY5</strain>
    </source>
</reference>
<protein>
    <submittedName>
        <fullName evidence="2">AP endonuclease, family 2</fullName>
    </submittedName>
</protein>
<evidence type="ECO:0000313" key="2">
    <source>
        <dbReference type="EMBL" id="RCK80106.1"/>
    </source>
</evidence>
<dbReference type="SUPFAM" id="SSF51658">
    <property type="entry name" value="Xylose isomerase-like"/>
    <property type="match status" value="1"/>
</dbReference>
<accession>A0A367ZPY1</accession>
<organism evidence="2 3">
    <name type="scientific">Candidatus Ozemobacter sibiricus</name>
    <dbReference type="NCBI Taxonomy" id="2268124"/>
    <lineage>
        <taxon>Bacteria</taxon>
        <taxon>Candidatus Ozemobacteria</taxon>
        <taxon>Candidatus Ozemobacterales</taxon>
        <taxon>Candidatus Ozemobacteraceae</taxon>
        <taxon>Candidatus Ozemobacter</taxon>
    </lineage>
</organism>
<evidence type="ECO:0000259" key="1">
    <source>
        <dbReference type="Pfam" id="PF01261"/>
    </source>
</evidence>
<feature type="domain" description="Xylose isomerase-like TIM barrel" evidence="1">
    <location>
        <begin position="57"/>
        <end position="261"/>
    </location>
</feature>
<dbReference type="PANTHER" id="PTHR12110:SF21">
    <property type="entry name" value="XYLOSE ISOMERASE-LIKE TIM BARREL DOMAIN-CONTAINING PROTEIN"/>
    <property type="match status" value="1"/>
</dbReference>
<keyword evidence="2" id="KW-0540">Nuclease</keyword>
<proteinExistence type="predicted"/>
<evidence type="ECO:0000313" key="3">
    <source>
        <dbReference type="Proteomes" id="UP000252355"/>
    </source>
</evidence>
<dbReference type="Gene3D" id="3.20.20.150">
    <property type="entry name" value="Divalent-metal-dependent TIM barrel enzymes"/>
    <property type="match status" value="1"/>
</dbReference>
<dbReference type="PANTHER" id="PTHR12110">
    <property type="entry name" value="HYDROXYPYRUVATE ISOMERASE"/>
    <property type="match status" value="1"/>
</dbReference>
<dbReference type="InterPro" id="IPR013022">
    <property type="entry name" value="Xyl_isomerase-like_TIM-brl"/>
</dbReference>
<sequence length="265" mass="30076">MDAILPRRPLFISATAQDLDWVSQVVEQHEVGVEITDFAQPTEPGSSRERIFELWHLWREAATAKVPMALHAPFLDLVPGSLDTDMVELCRKQHEEALTLAGALGVGRIVFHSGFNPLIRGPQYFEPWLNRTVRYFSELIAQNTEFTFLLENMWEPTPDPLIKVVDRINSPNLRICFDVGHALIWGKIPPEEWLPHIGLRLGHVHLNDNDGTWDQERPLGAGVIPHEKIMGQLNTLGFFGPIGLEMRGQVAIQASLDWLKRRGLF</sequence>
<dbReference type="Pfam" id="PF01261">
    <property type="entry name" value="AP_endonuc_2"/>
    <property type="match status" value="1"/>
</dbReference>